<protein>
    <submittedName>
        <fullName evidence="2">Uncharacterized protein</fullName>
    </submittedName>
</protein>
<dbReference type="EMBL" id="VNHT01000033">
    <property type="protein sequence ID" value="TYP86089.1"/>
    <property type="molecule type" value="Genomic_DNA"/>
</dbReference>
<dbReference type="Proteomes" id="UP000324176">
    <property type="component" value="Unassembled WGS sequence"/>
</dbReference>
<dbReference type="Proteomes" id="UP000034156">
    <property type="component" value="Chromosome"/>
</dbReference>
<dbReference type="KEGG" id="nco:AAW31_07960"/>
<dbReference type="AlphaFoldDB" id="A0A0F7KFX7"/>
<keyword evidence="4" id="KW-1185">Reference proteome</keyword>
<dbReference type="OrthoDB" id="9879178at2"/>
<name>A0A0F7KFX7_9PROT</name>
<organism evidence="2 4">
    <name type="scientific">Nitrosomonas communis</name>
    <dbReference type="NCBI Taxonomy" id="44574"/>
    <lineage>
        <taxon>Bacteria</taxon>
        <taxon>Pseudomonadati</taxon>
        <taxon>Pseudomonadota</taxon>
        <taxon>Betaproteobacteria</taxon>
        <taxon>Nitrosomonadales</taxon>
        <taxon>Nitrosomonadaceae</taxon>
        <taxon>Nitrosomonas</taxon>
    </lineage>
</organism>
<feature type="chain" id="PRO_5036292950" evidence="1">
    <location>
        <begin position="22"/>
        <end position="159"/>
    </location>
</feature>
<reference evidence="4" key="1">
    <citation type="submission" date="2015-05" db="EMBL/GenBank/DDBJ databases">
        <title>Draft genome of Nitrosomonas communis strain Nm2.</title>
        <authorList>
            <person name="Kozlowski J.A."/>
            <person name="Kits K.D."/>
            <person name="Stein L.Y."/>
        </authorList>
    </citation>
    <scope>NUCLEOTIDE SEQUENCE [LARGE SCALE GENOMIC DNA]</scope>
    <source>
        <strain evidence="4">Nm2</strain>
    </source>
</reference>
<feature type="signal peptide" evidence="1">
    <location>
        <begin position="1"/>
        <end position="21"/>
    </location>
</feature>
<dbReference type="PATRIC" id="fig|44574.3.peg.1941"/>
<reference evidence="2 4" key="2">
    <citation type="journal article" date="2016" name="Genome Announc.">
        <title>Genome Sequence of Nitrosomonas communis Strain Nm2, a Mesophilic Ammonia-Oxidizing Bacterium Isolated from Mediterranean Soil.</title>
        <authorList>
            <person name="Kozlowski J.A."/>
            <person name="Kits K.D."/>
            <person name="Stein L.Y."/>
        </authorList>
    </citation>
    <scope>NUCLEOTIDE SEQUENCE [LARGE SCALE GENOMIC DNA]</scope>
    <source>
        <strain evidence="2 4">Nm2</strain>
    </source>
</reference>
<evidence type="ECO:0000313" key="4">
    <source>
        <dbReference type="Proteomes" id="UP000034156"/>
    </source>
</evidence>
<evidence type="ECO:0000313" key="5">
    <source>
        <dbReference type="Proteomes" id="UP000324176"/>
    </source>
</evidence>
<evidence type="ECO:0000313" key="2">
    <source>
        <dbReference type="EMBL" id="AKH37754.1"/>
    </source>
</evidence>
<reference evidence="3 5" key="3">
    <citation type="submission" date="2019-07" db="EMBL/GenBank/DDBJ databases">
        <title>Active sludge and wastewater microbial communities from Klosterneuburg, Austria.</title>
        <authorList>
            <person name="Wagner M."/>
        </authorList>
    </citation>
    <scope>NUCLEOTIDE SEQUENCE [LARGE SCALE GENOMIC DNA]</scope>
    <source>
        <strain evidence="3 5">Nm2</strain>
    </source>
</reference>
<gene>
    <name evidence="2" type="ORF">AAW31_07960</name>
    <name evidence="3" type="ORF">BCL69_103315</name>
</gene>
<sequence length="159" mass="17652">MKTINYLLLVSIFSLASVAQADSAPYCWLLNTAMPGHGDTQLQLFDFNEQADQEANHRKKNKNRLVSGTASFDIITTPPFQHHTRLVIGSSTTVSDKIEISLHASEAENVPNSAQKRLWSGTYHLILDANTLNGIFLLRASEDNPQQTFNGEATFTQCE</sequence>
<dbReference type="RefSeq" id="WP_046849826.1">
    <property type="nucleotide sequence ID" value="NZ_CP011451.1"/>
</dbReference>
<keyword evidence="1" id="KW-0732">Signal</keyword>
<evidence type="ECO:0000256" key="1">
    <source>
        <dbReference type="SAM" id="SignalP"/>
    </source>
</evidence>
<proteinExistence type="predicted"/>
<evidence type="ECO:0000313" key="3">
    <source>
        <dbReference type="EMBL" id="TYP86089.1"/>
    </source>
</evidence>
<accession>A0A0F7KFX7</accession>
<dbReference type="EMBL" id="CP011451">
    <property type="protein sequence ID" value="AKH37754.1"/>
    <property type="molecule type" value="Genomic_DNA"/>
</dbReference>